<keyword evidence="2" id="KW-1185">Reference proteome</keyword>
<gene>
    <name evidence="1" type="ORF">ANCCAN_20384</name>
</gene>
<reference evidence="1 2" key="1">
    <citation type="submission" date="2014-10" db="EMBL/GenBank/DDBJ databases">
        <title>Draft genome of the hookworm Ancylostoma caninum.</title>
        <authorList>
            <person name="Mitreva M."/>
        </authorList>
    </citation>
    <scope>NUCLEOTIDE SEQUENCE [LARGE SCALE GENOMIC DNA]</scope>
    <source>
        <strain evidence="1 2">Baltimore</strain>
    </source>
</reference>
<dbReference type="EMBL" id="JOJR01000868">
    <property type="protein sequence ID" value="RCN33774.1"/>
    <property type="molecule type" value="Genomic_DNA"/>
</dbReference>
<evidence type="ECO:0000313" key="1">
    <source>
        <dbReference type="EMBL" id="RCN33774.1"/>
    </source>
</evidence>
<name>A0A368FNG3_ANCCA</name>
<comment type="caution">
    <text evidence="1">The sequence shown here is derived from an EMBL/GenBank/DDBJ whole genome shotgun (WGS) entry which is preliminary data.</text>
</comment>
<accession>A0A368FNG3</accession>
<sequence>MSKAMQKRFKLIPKAALKNGTVAGIRDMSLGRVKDDRGELLGVKGNASVGKKGVELGGGCSLLNLETGDSNRCSVLKLGSNLSVTGHGVDVGVQNIVCRKELENENGKLGVGLNFDTGFKLRDDGVKLEVLGFGFSSDKGSWGFKLPIFDMTFKK</sequence>
<dbReference type="AlphaFoldDB" id="A0A368FNG3"/>
<evidence type="ECO:0000313" key="2">
    <source>
        <dbReference type="Proteomes" id="UP000252519"/>
    </source>
</evidence>
<proteinExistence type="predicted"/>
<dbReference type="Proteomes" id="UP000252519">
    <property type="component" value="Unassembled WGS sequence"/>
</dbReference>
<organism evidence="1 2">
    <name type="scientific">Ancylostoma caninum</name>
    <name type="common">Dog hookworm</name>
    <dbReference type="NCBI Taxonomy" id="29170"/>
    <lineage>
        <taxon>Eukaryota</taxon>
        <taxon>Metazoa</taxon>
        <taxon>Ecdysozoa</taxon>
        <taxon>Nematoda</taxon>
        <taxon>Chromadorea</taxon>
        <taxon>Rhabditida</taxon>
        <taxon>Rhabditina</taxon>
        <taxon>Rhabditomorpha</taxon>
        <taxon>Strongyloidea</taxon>
        <taxon>Ancylostomatidae</taxon>
        <taxon>Ancylostomatinae</taxon>
        <taxon>Ancylostoma</taxon>
    </lineage>
</organism>
<protein>
    <submittedName>
        <fullName evidence="1">Uncharacterized protein</fullName>
    </submittedName>
</protein>